<evidence type="ECO:0000313" key="3">
    <source>
        <dbReference type="Proteomes" id="UP001346149"/>
    </source>
</evidence>
<comment type="caution">
    <text evidence="2">The sequence shown here is derived from an EMBL/GenBank/DDBJ whole genome shotgun (WGS) entry which is preliminary data.</text>
</comment>
<dbReference type="EMBL" id="JAXQNO010000011">
    <property type="protein sequence ID" value="KAK4788829.1"/>
    <property type="molecule type" value="Genomic_DNA"/>
</dbReference>
<organism evidence="2 3">
    <name type="scientific">Trapa natans</name>
    <name type="common">Water chestnut</name>
    <dbReference type="NCBI Taxonomy" id="22666"/>
    <lineage>
        <taxon>Eukaryota</taxon>
        <taxon>Viridiplantae</taxon>
        <taxon>Streptophyta</taxon>
        <taxon>Embryophyta</taxon>
        <taxon>Tracheophyta</taxon>
        <taxon>Spermatophyta</taxon>
        <taxon>Magnoliopsida</taxon>
        <taxon>eudicotyledons</taxon>
        <taxon>Gunneridae</taxon>
        <taxon>Pentapetalae</taxon>
        <taxon>rosids</taxon>
        <taxon>malvids</taxon>
        <taxon>Myrtales</taxon>
        <taxon>Lythraceae</taxon>
        <taxon>Trapa</taxon>
    </lineage>
</organism>
<proteinExistence type="predicted"/>
<keyword evidence="1" id="KW-0812">Transmembrane</keyword>
<accession>A0AAN7LPB7</accession>
<reference evidence="2 3" key="1">
    <citation type="journal article" date="2023" name="Hortic Res">
        <title>Pangenome of water caltrop reveals structural variations and asymmetric subgenome divergence after allopolyploidization.</title>
        <authorList>
            <person name="Zhang X."/>
            <person name="Chen Y."/>
            <person name="Wang L."/>
            <person name="Yuan Y."/>
            <person name="Fang M."/>
            <person name="Shi L."/>
            <person name="Lu R."/>
            <person name="Comes H.P."/>
            <person name="Ma Y."/>
            <person name="Chen Y."/>
            <person name="Huang G."/>
            <person name="Zhou Y."/>
            <person name="Zheng Z."/>
            <person name="Qiu Y."/>
        </authorList>
    </citation>
    <scope>NUCLEOTIDE SEQUENCE [LARGE SCALE GENOMIC DNA]</scope>
    <source>
        <strain evidence="2">F231</strain>
    </source>
</reference>
<keyword evidence="3" id="KW-1185">Reference proteome</keyword>
<protein>
    <submittedName>
        <fullName evidence="2">Uncharacterized protein</fullName>
    </submittedName>
</protein>
<feature type="transmembrane region" description="Helical" evidence="1">
    <location>
        <begin position="28"/>
        <end position="46"/>
    </location>
</feature>
<keyword evidence="1" id="KW-0472">Membrane</keyword>
<name>A0AAN7LPB7_TRANT</name>
<dbReference type="Proteomes" id="UP001346149">
    <property type="component" value="Unassembled WGS sequence"/>
</dbReference>
<dbReference type="AlphaFoldDB" id="A0AAN7LPB7"/>
<evidence type="ECO:0000313" key="2">
    <source>
        <dbReference type="EMBL" id="KAK4788829.1"/>
    </source>
</evidence>
<sequence length="72" mass="7888">MQELPTTAGGITQWCKDVFVTKLSSSQGILVGLILLIIAVVMQILIQSSKAKRSTPVEALQKEAARERLLHE</sequence>
<keyword evidence="1" id="KW-1133">Transmembrane helix</keyword>
<evidence type="ECO:0000256" key="1">
    <source>
        <dbReference type="SAM" id="Phobius"/>
    </source>
</evidence>
<gene>
    <name evidence="2" type="ORF">SAY86_020148</name>
</gene>